<dbReference type="RefSeq" id="WP_165240628.1">
    <property type="nucleotide sequence ID" value="NZ_JAAKZV010000136.1"/>
</dbReference>
<gene>
    <name evidence="1" type="ORF">G5C51_25945</name>
</gene>
<comment type="caution">
    <text evidence="1">The sequence shown here is derived from an EMBL/GenBank/DDBJ whole genome shotgun (WGS) entry which is preliminary data.</text>
</comment>
<dbReference type="EMBL" id="JAAKZV010000136">
    <property type="protein sequence ID" value="NGN67333.1"/>
    <property type="molecule type" value="Genomic_DNA"/>
</dbReference>
<evidence type="ECO:0000313" key="1">
    <source>
        <dbReference type="EMBL" id="NGN67333.1"/>
    </source>
</evidence>
<dbReference type="AlphaFoldDB" id="A0A6G4U5G4"/>
<dbReference type="Proteomes" id="UP000481583">
    <property type="component" value="Unassembled WGS sequence"/>
</dbReference>
<accession>A0A6G4U5G4</accession>
<keyword evidence="2" id="KW-1185">Reference proteome</keyword>
<evidence type="ECO:0008006" key="3">
    <source>
        <dbReference type="Google" id="ProtNLM"/>
    </source>
</evidence>
<reference evidence="1 2" key="1">
    <citation type="submission" date="2020-02" db="EMBL/GenBank/DDBJ databases">
        <title>Whole-genome analyses of novel actinobacteria.</title>
        <authorList>
            <person name="Sahin N."/>
        </authorList>
    </citation>
    <scope>NUCLEOTIDE SEQUENCE [LARGE SCALE GENOMIC DNA]</scope>
    <source>
        <strain evidence="1 2">A7024</strain>
    </source>
</reference>
<organism evidence="1 2">
    <name type="scientific">Streptomyces coryli</name>
    <dbReference type="NCBI Taxonomy" id="1128680"/>
    <lineage>
        <taxon>Bacteria</taxon>
        <taxon>Bacillati</taxon>
        <taxon>Actinomycetota</taxon>
        <taxon>Actinomycetes</taxon>
        <taxon>Kitasatosporales</taxon>
        <taxon>Streptomycetaceae</taxon>
        <taxon>Streptomyces</taxon>
    </lineage>
</organism>
<sequence>MTAVERPAADIVADRSGALCFIVRSAPTGAALLLRRRGGTAPEDELRLPLDGNGADGPHAILRGDLPLAEGRWNVHLEPPEGKPVRLAPGLNDLRALVDRAADFRAGGTAPVRARIPYKTVESNLSLVSWQRTPHAEAADLHVTGATLRIGGLLYGAGLTPSATLEARRRTDGDVLWEPMAPVTVEGPRFEAGLPYGALAEAARRLTGPQIWDLALRPAPDAAPVRIARILDDVPLKKQIFTYPATEFGGGTARPYYTKSNDLAVRIEG</sequence>
<evidence type="ECO:0000313" key="2">
    <source>
        <dbReference type="Proteomes" id="UP000481583"/>
    </source>
</evidence>
<proteinExistence type="predicted"/>
<name>A0A6G4U5G4_9ACTN</name>
<protein>
    <recommendedName>
        <fullName evidence="3">Transferase</fullName>
    </recommendedName>
</protein>